<organism evidence="2 3">
    <name type="scientific">Rangifer tarandus platyrhynchus</name>
    <name type="common">Svalbard reindeer</name>
    <dbReference type="NCBI Taxonomy" id="3082113"/>
    <lineage>
        <taxon>Eukaryota</taxon>
        <taxon>Metazoa</taxon>
        <taxon>Chordata</taxon>
        <taxon>Craniata</taxon>
        <taxon>Vertebrata</taxon>
        <taxon>Euteleostomi</taxon>
        <taxon>Mammalia</taxon>
        <taxon>Eutheria</taxon>
        <taxon>Laurasiatheria</taxon>
        <taxon>Artiodactyla</taxon>
        <taxon>Ruminantia</taxon>
        <taxon>Pecora</taxon>
        <taxon>Cervidae</taxon>
        <taxon>Odocoileinae</taxon>
        <taxon>Rangifer</taxon>
    </lineage>
</organism>
<sequence>MPAAAEAKATLPPGPGDAGVGRETLLAKEKTVKGLEARLQLPELTDPRRQRRAYLNGSLPSPGAFLSLANPSLAGRSRGGEKYAGVWLETSVRWRGEDPDRGARRGESGSSRSGRSRRATAWRQPRLPSKCG</sequence>
<keyword evidence="3" id="KW-1185">Reference proteome</keyword>
<proteinExistence type="predicted"/>
<feature type="region of interest" description="Disordered" evidence="1">
    <location>
        <begin position="94"/>
        <end position="132"/>
    </location>
</feature>
<evidence type="ECO:0000256" key="1">
    <source>
        <dbReference type="SAM" id="MobiDB-lite"/>
    </source>
</evidence>
<dbReference type="Proteomes" id="UP001176941">
    <property type="component" value="Chromosome 20"/>
</dbReference>
<evidence type="ECO:0000313" key="2">
    <source>
        <dbReference type="EMBL" id="CAI9161836.1"/>
    </source>
</evidence>
<name>A0ABN8YPM4_RANTA</name>
<feature type="region of interest" description="Disordered" evidence="1">
    <location>
        <begin position="1"/>
        <end position="21"/>
    </location>
</feature>
<protein>
    <submittedName>
        <fullName evidence="2">Uncharacterized protein</fullName>
    </submittedName>
</protein>
<feature type="region of interest" description="Disordered" evidence="1">
    <location>
        <begin position="38"/>
        <end position="65"/>
    </location>
</feature>
<gene>
    <name evidence="2" type="ORF">MRATA1EN1_LOCUS10798</name>
</gene>
<accession>A0ABN8YPM4</accession>
<evidence type="ECO:0000313" key="3">
    <source>
        <dbReference type="Proteomes" id="UP001176941"/>
    </source>
</evidence>
<reference evidence="2" key="1">
    <citation type="submission" date="2023-04" db="EMBL/GenBank/DDBJ databases">
        <authorList>
            <consortium name="ELIXIR-Norway"/>
        </authorList>
    </citation>
    <scope>NUCLEOTIDE SEQUENCE [LARGE SCALE GENOMIC DNA]</scope>
</reference>
<feature type="compositionally biased region" description="Basic and acidic residues" evidence="1">
    <location>
        <begin position="94"/>
        <end position="107"/>
    </location>
</feature>
<dbReference type="EMBL" id="OX459956">
    <property type="protein sequence ID" value="CAI9161836.1"/>
    <property type="molecule type" value="Genomic_DNA"/>
</dbReference>